<evidence type="ECO:0000259" key="7">
    <source>
        <dbReference type="PROSITE" id="PS50188"/>
    </source>
</evidence>
<dbReference type="CDD" id="cd14306">
    <property type="entry name" value="UBA_VP13D"/>
    <property type="match status" value="1"/>
</dbReference>
<evidence type="ECO:0000313" key="10">
    <source>
        <dbReference type="EMBL" id="VFT77227.1"/>
    </source>
</evidence>
<dbReference type="Pfam" id="PF00622">
    <property type="entry name" value="SPRY"/>
    <property type="match status" value="1"/>
</dbReference>
<dbReference type="InterPro" id="IPR009060">
    <property type="entry name" value="UBA-like_sf"/>
</dbReference>
<dbReference type="PANTHER" id="PTHR45622:SF58">
    <property type="entry name" value="REGULATOR OF CHROMOSOME CONDENSATION DOMAIN-CONTAINING PROTEIN"/>
    <property type="match status" value="1"/>
</dbReference>
<dbReference type="CDD" id="cd11709">
    <property type="entry name" value="SPRY"/>
    <property type="match status" value="1"/>
</dbReference>
<feature type="region of interest" description="Disordered" evidence="5">
    <location>
        <begin position="335"/>
        <end position="364"/>
    </location>
</feature>
<dbReference type="Gene3D" id="3.30.2160.10">
    <property type="entry name" value="Hect, E3 ligase catalytic domain"/>
    <property type="match status" value="1"/>
</dbReference>
<dbReference type="Gene3D" id="1.10.8.10">
    <property type="entry name" value="DNA helicase RuvA subunit, C-terminal domain"/>
    <property type="match status" value="1"/>
</dbReference>
<dbReference type="SUPFAM" id="SSF49899">
    <property type="entry name" value="Concanavalin A-like lectins/glucanases"/>
    <property type="match status" value="2"/>
</dbReference>
<evidence type="ECO:0000256" key="5">
    <source>
        <dbReference type="SAM" id="MobiDB-lite"/>
    </source>
</evidence>
<dbReference type="PANTHER" id="PTHR45622">
    <property type="entry name" value="UBIQUITIN-PROTEIN LIGASE E3A-RELATED"/>
    <property type="match status" value="1"/>
</dbReference>
<dbReference type="InterPro" id="IPR013320">
    <property type="entry name" value="ConA-like_dom_sf"/>
</dbReference>
<evidence type="ECO:0000256" key="3">
    <source>
        <dbReference type="PROSITE-ProRule" id="PRU00104"/>
    </source>
</evidence>
<dbReference type="InterPro" id="IPR000408">
    <property type="entry name" value="Reg_chr_condens"/>
</dbReference>
<keyword evidence="2 3" id="KW-0833">Ubl conjugation pathway</keyword>
<dbReference type="CDD" id="cd00063">
    <property type="entry name" value="FN3"/>
    <property type="match status" value="1"/>
</dbReference>
<dbReference type="SUPFAM" id="SSF49265">
    <property type="entry name" value="Fibronectin type III"/>
    <property type="match status" value="1"/>
</dbReference>
<evidence type="ECO:0000313" key="9">
    <source>
        <dbReference type="EMBL" id="KAF0720806.1"/>
    </source>
</evidence>
<dbReference type="Pfam" id="PF25390">
    <property type="entry name" value="WD40_RLD"/>
    <property type="match status" value="1"/>
</dbReference>
<dbReference type="Pfam" id="PF13385">
    <property type="entry name" value="Laminin_G_3"/>
    <property type="match status" value="1"/>
</dbReference>
<feature type="region of interest" description="Disordered" evidence="5">
    <location>
        <begin position="795"/>
        <end position="814"/>
    </location>
</feature>
<feature type="repeat" description="RCC1" evidence="4">
    <location>
        <begin position="470"/>
        <end position="524"/>
    </location>
</feature>
<reference evidence="10 11" key="1">
    <citation type="submission" date="2019-03" db="EMBL/GenBank/DDBJ databases">
        <authorList>
            <person name="Gaulin E."/>
            <person name="Dumas B."/>
        </authorList>
    </citation>
    <scope>NUCLEOTIDE SEQUENCE [LARGE SCALE GENOMIC DNA]</scope>
    <source>
        <strain evidence="10">CBS 568.67</strain>
    </source>
</reference>
<dbReference type="SMART" id="SM00449">
    <property type="entry name" value="SPRY"/>
    <property type="match status" value="1"/>
</dbReference>
<reference evidence="9" key="2">
    <citation type="submission" date="2019-06" db="EMBL/GenBank/DDBJ databases">
        <title>Genomics analysis of Aphanomyces spp. identifies a new class of oomycete effector associated with host adaptation.</title>
        <authorList>
            <person name="Gaulin E."/>
        </authorList>
    </citation>
    <scope>NUCLEOTIDE SEQUENCE</scope>
    <source>
        <strain evidence="9">CBS 578.67</strain>
    </source>
</reference>
<feature type="repeat" description="RCC1" evidence="4">
    <location>
        <begin position="633"/>
        <end position="683"/>
    </location>
</feature>
<dbReference type="SUPFAM" id="SSF56204">
    <property type="entry name" value="Hect, E3 ligase catalytic domain"/>
    <property type="match status" value="1"/>
</dbReference>
<dbReference type="EMBL" id="VJMH01000001">
    <property type="protein sequence ID" value="KAF0720806.1"/>
    <property type="molecule type" value="Genomic_DNA"/>
</dbReference>
<dbReference type="Gene3D" id="2.130.10.30">
    <property type="entry name" value="Regulator of chromosome condensation 1/beta-lactamase-inhibitor protein II"/>
    <property type="match status" value="2"/>
</dbReference>
<keyword evidence="11" id="KW-1185">Reference proteome</keyword>
<dbReference type="Gene3D" id="2.60.120.200">
    <property type="match status" value="1"/>
</dbReference>
<dbReference type="Gene3D" id="2.60.120.920">
    <property type="match status" value="1"/>
</dbReference>
<name>A0A485K4I2_9STRA</name>
<dbReference type="EMBL" id="CAADRA010000001">
    <property type="protein sequence ID" value="VFT77227.1"/>
    <property type="molecule type" value="Genomic_DNA"/>
</dbReference>
<evidence type="ECO:0000256" key="4">
    <source>
        <dbReference type="PROSITE-ProRule" id="PRU00235"/>
    </source>
</evidence>
<dbReference type="InterPro" id="IPR001870">
    <property type="entry name" value="B30.2/SPRY"/>
</dbReference>
<dbReference type="SMART" id="SM00119">
    <property type="entry name" value="HECTc"/>
    <property type="match status" value="1"/>
</dbReference>
<evidence type="ECO:0000313" key="11">
    <source>
        <dbReference type="Proteomes" id="UP000332933"/>
    </source>
</evidence>
<feature type="repeat" description="RCC1" evidence="4">
    <location>
        <begin position="684"/>
        <end position="740"/>
    </location>
</feature>
<dbReference type="InterPro" id="IPR043136">
    <property type="entry name" value="B30.2/SPRY_sf"/>
</dbReference>
<dbReference type="Gene3D" id="3.90.1750.10">
    <property type="entry name" value="Hect, E3 ligase catalytic domains"/>
    <property type="match status" value="1"/>
</dbReference>
<dbReference type="InterPro" id="IPR051709">
    <property type="entry name" value="Ub-ligase/GTPase-reg"/>
</dbReference>
<feature type="compositionally biased region" description="Acidic residues" evidence="5">
    <location>
        <begin position="2383"/>
        <end position="2414"/>
    </location>
</feature>
<dbReference type="PRINTS" id="PR00633">
    <property type="entry name" value="RCCNDNSATION"/>
</dbReference>
<dbReference type="InterPro" id="IPR035983">
    <property type="entry name" value="Hect_E3_ubiquitin_ligase"/>
</dbReference>
<feature type="repeat" description="RCC1" evidence="4">
    <location>
        <begin position="418"/>
        <end position="469"/>
    </location>
</feature>
<dbReference type="SUPFAM" id="SSF48371">
    <property type="entry name" value="ARM repeat"/>
    <property type="match status" value="1"/>
</dbReference>
<accession>A0A485K4I2</accession>
<dbReference type="Pfam" id="PF00632">
    <property type="entry name" value="HECT"/>
    <property type="match status" value="1"/>
</dbReference>
<dbReference type="InterPro" id="IPR036116">
    <property type="entry name" value="FN3_sf"/>
</dbReference>
<sequence>MEQLFDPDFLSKQYRRTGFAQQAPPLSTRRILKSDFQDPTRSSHTLVHDEDAALAETIMALVDHDPAHLARFSIARLRDTLIQHCELVDPFTTKLELQQFILRGMHESLSSRLPSLLLVSPHDALDVLPPSPSKSSKVPPFHEAALGVQVFLSLVRALLLENEPNNKADRQEFLADLIPHIQQLTPLSLAPTSSLLKNGSDSIALSIDAASSPCEIVDALQQFLLDVCVDDPDSSTVAMNALLRLAVARGAVSTFLLAVKVLLGATMITSTISLVCDHADAERTKVAEVLQAVDASLDENTKLSSRPSKLVLKPQSVLLNRGDDAHEEIVVLKKKPKPPPGSIQQHPVHPIPLKKNNTDSPKHNTAVQDMKTSVAARPVATRFQTIDICPVLSVLSAIKAQEASAIKDMPALDDDEEREVWSCGQNSYGELSHGDTNSRKSFDRVEALQGKTIVQVCAGNEHTVALAADGSVFTCGYNDNGQCGHGVTTRIASMTEVTKLDFEHAVSQIHAYNGCEHTVVVASDGSVASFGYNYRGQLGHGSTTSESIPKRIRGLDMHKVKFVSCSYYHTILSTTTTGGTSEVYSFGRNDFGQLGLNDALDRRLPTLVDALTNVQLTSLACGQYHSVVSTATGAVLSFGKNDYGQLGFESLDNQMVPVAVPGLDDTSLEVRCGYYHTIVLCTGGRVFGFGRNDYGQLGVGDVGLHTNQRIATPQLIDELDGKEIVRISCGCYHSIAVAESGLLYVFGRNNHGQLGTGDTTERLTPCAVDTFVGKRVAMVAAGFYHTVVLTGGKDEKEKAPTLNPSSDAGAGDGPLSPHAILLNSKYELGKKSKSHRKSLDPTVDDDDEPTSNNIEAAVCVLAHLDRLCRAYIPPRGSYPVLQHPTNCKSLVPRKKDDSVGCGSSYHAYCVDVTSTTFDALNHILDYFSDGAAMSDDCSVTHVYIVVAALRVVQANLTQLIRCGVGKSLVRGLRPVATTPPPDVVALNGQLKRMNGILVRWINGPKWIADDTMKTMIVDEAVEALLLGLELFYPCPSSQTHLIFSILKDQGTATSTVFTCAACQTHDVVVPKHRKVLLEPLLRRMADDNLLMQFLRHDPRNTANIKGLLSVLLDKISASTNDLLTKPKDSTAVFRPYIVLLNAVQKQVASWAGSTPTWTFDAPSPAAIFKIDEHHLDAIPLSWRCFVEYCMVVLEHATDNLKTVATSCATTLEKASTVLQTELAVLEASLVGAILPSLATTLLLFAQKPLFAITLLPFVNEVIRLIDGLNQLLPEAHESNQHILSSLPGTMDSVYQLPWLFTLEKLVVHLASEMAATLVVGDPLFASSTPASASSTFLRCHMFAGGFEASVFAQLGVVASGTSRAVQYTPFPSPASVVHPMATVSFPIVPPSLSFVSPTFPHLDLRSDSYVALCQWVRATHAARDASYRFLLKASRGVYDDVEHAVYRVLLKHGYMEADANLWAQSAHMVHGHHIPATLIRTPWSVVADCTRTMAQLKNTWQNQESNDAPDPVQFRQDVLDRCAFLLTIAASPTLTSVAPYDPVPWPEFVTAGMPRPADAPAFQLAFLERYPTSKWKRVRMLVHTVVRWRRILQQPPATAFARDISSFVLGVDVQVDAIRVELFQHCRRASVRAVGLDAFGDLIAYTKVSTMHATLFNRLGAVLRQGLHGRPLQGLDGVGPYYSGLVLASFSSMYAAIAHMLDGYDVVHVPLMLSALQCWSFTVEPDLYGLIDELAIVPTLHRLQEEGKGVSTVQGAVWAAFRYLVSSGSAHQASSDNAIVVPRQPQWRRVLDALHSTLQWSAAAIKTPPQQSPSLVLGTTRTFSALDRGVQAHVELAPAFSLRFWLYVSKKPEGRQMLCCVSSHPKEWIPYCCVAEGSDREVLLEVGLRQHSFQENVQRVVPSQQWVCVAVVYDGMTLHLYLNGQLDNAKAISSLQLVDQPTPAILNMGKPDVQLDSSCVVTGFDGLLAHVHFDTEALSPTQLAADFEVGPPNPAMDRCCYQLGIVSLLLAHSSEGLAELTSPKWLELCFSLFHTGTFRVQQLVVRLLKRVLPFVDPETIPTTCTPAPLIPYWIHTIGLCVVPSGATVPFETSSGTTAHHGHLAIELSHAVMHLASQPKWAATVHTALVDAMAAACRSPVDDNANTAKDPLQVAQGVGSFFVLGGFIESLRVGAVVELSQGKDLATLVTCHAPFTHVVPHKPTDATTPHCRTYQEWVSRVYTDGDPSEFGKAVRLNMEELAVSSRWPLSDKSWTLLLDMALAVLTDDATTLLQGFLRSSALKALVNGLHDARGDASQVDDIVGVLLALAVQNDHSSTFTPLAELEMKTTMARKRLYEVGGSDNDDDGETWTRAPELEESAAMPAVDDALASARLDDTAPPPMQEDEGDEDNDGDDDDDEEDEEDEEDDDDDDEGEQVRSEFVEELSLMGFPEDWCVMALKHTENDILSASAWIVDNLEYLNTLQAAKDKEDNTKEAAVFNDEEDDLLGGGGATPTSATTLVLLGDEIKETGRKVFGEMYFPFEEGGYLSNIPSLFMATKLGNQALTGVSPPPPSLETMQRFGSELNALGGSDLTTRSQQLERTLQINYARYGLALWLTSTHPRLHSDHERQILGFAKAILFRGALFQLDRPPEVVLAPVLDTLLASNVLGFGQLVWATIAHELTLACDKQYESVLWTQRDLACGDSSALPDPSVEFAAWLIECFFSTPTRLADYVAVAPPPTFGLLVAQLVPCLSSPNVALKLVVIGALTLLLRHHPSEDERRAVCSQHGLHVDTLLVVARRRQLRETSQNRLYFSPYLQGLLELIRVVPASPCTSWSLQLVCSTETSLTLAWPALGDDAYTLQQVDPISPVDDKVPAAVVVYRGSDRQCTLSNLAPQTTYTYVLQHGDDVATASFATKASDVKDTCPFAWDKKKCRSGSLAFADDGLGVGYTGNEAWRMVLGTECFVVGKHRWQIKIEKSSSAYLFLGVASRRANLESFLGADEHSWGFIGDGALYYQRNRVKTYGEPFGEGDVIGLELDCDQGTLSFTKNGQALGVAFDNVVGELCPAVAFYSRHQKVSLVATGFDCAVGLKLHGSPTESTVDEYLDVCAYMEAMIASSKLPVRLLHRAYDGYLQWWNETRCRVMTRAGYDLLFDVSDTTCVPLGFKAKDKVKTPRGNGVVVGVADGRLWVETEGETGAWFFHPSKIRLRGNAPAPTPPAIPTDASTADQPLSLAEFARLSDCDQWTLPHDAKLIALLNVEGGQQQRASPWNIGHAKVRDLVSTHKYAHVEAAVARVGILKQFNHILSRTIPFFDMSWHYFAPRHCLSNAPLLAATRVCVFAAFKHSVLDTLLEKTLTHPKKAEDDYDYPEDLPQVTVNRPKAAVAHFKKELETVVSQSIFGQAFDELHFLDNKVLRMVYSHPMDDGQLRTFKVKFEGEGADDYGGPYREFFAQFVAELQSIKQDALDCMLPFLMPSPNWRNGIGSHREKFVLNPTLLSPDSKWNKGAAHNPVDNTTLFLEMYHFLGQVLGIILRTRVLVRLDFCTSMWKRLVGSPVDMSDLLEVDVAAYGLLQQLQQLEPATAAATLEALDLNFTTHLSDGTLVELVPDGHAKAVTIDNVAEYVDTVLTTRLNEGQAAMEAMKQGLCTIVPANAVALFTYDELETRMCGRADVDVTLLQANTEYDEDISADDAFVQRFWRVLREMSQEDKCAFLRFVSARSRLPMDQHSFGQKFKIQAASGEGMSQNPDDCLPKSHTCFFALLLPKYSTDEICMKQFLYAIHNCLEMDGDFRLADTEMTGWSDINPNDAIRI</sequence>
<evidence type="ECO:0000259" key="8">
    <source>
        <dbReference type="PROSITE" id="PS50237"/>
    </source>
</evidence>
<dbReference type="InterPro" id="IPR016024">
    <property type="entry name" value="ARM-type_fold"/>
</dbReference>
<dbReference type="SUPFAM" id="SSF50985">
    <property type="entry name" value="RCC1/BLIP-II"/>
    <property type="match status" value="2"/>
</dbReference>
<dbReference type="Proteomes" id="UP000332933">
    <property type="component" value="Unassembled WGS sequence"/>
</dbReference>
<protein>
    <submittedName>
        <fullName evidence="10">Aste57867_1 protein</fullName>
    </submittedName>
</protein>
<dbReference type="GO" id="GO:0004842">
    <property type="term" value="F:ubiquitin-protein transferase activity"/>
    <property type="evidence" value="ECO:0007669"/>
    <property type="project" value="InterPro"/>
</dbReference>
<dbReference type="InterPro" id="IPR015940">
    <property type="entry name" value="UBA"/>
</dbReference>
<dbReference type="PROSITE" id="PS50012">
    <property type="entry name" value="RCC1_3"/>
    <property type="match status" value="7"/>
</dbReference>
<keyword evidence="1" id="KW-0677">Repeat</keyword>
<dbReference type="PROSITE" id="PS50237">
    <property type="entry name" value="HECT"/>
    <property type="match status" value="1"/>
</dbReference>
<dbReference type="PROSITE" id="PS50188">
    <property type="entry name" value="B302_SPRY"/>
    <property type="match status" value="1"/>
</dbReference>
<feature type="domain" description="UBA" evidence="6">
    <location>
        <begin position="2416"/>
        <end position="2456"/>
    </location>
</feature>
<dbReference type="InterPro" id="IPR003961">
    <property type="entry name" value="FN3_dom"/>
</dbReference>
<dbReference type="InterPro" id="IPR009091">
    <property type="entry name" value="RCC1/BLIP-II"/>
</dbReference>
<evidence type="ECO:0000256" key="2">
    <source>
        <dbReference type="ARBA" id="ARBA00022786"/>
    </source>
</evidence>
<dbReference type="SUPFAM" id="SSF46934">
    <property type="entry name" value="UBA-like"/>
    <property type="match status" value="1"/>
</dbReference>
<feature type="repeat" description="RCC1" evidence="4">
    <location>
        <begin position="581"/>
        <end position="632"/>
    </location>
</feature>
<dbReference type="OrthoDB" id="70521at2759"/>
<feature type="repeat" description="RCC1" evidence="4">
    <location>
        <begin position="525"/>
        <end position="576"/>
    </location>
</feature>
<dbReference type="InterPro" id="IPR000569">
    <property type="entry name" value="HECT_dom"/>
</dbReference>
<dbReference type="Gene3D" id="3.30.2410.10">
    <property type="entry name" value="Hect, E3 ligase catalytic domain"/>
    <property type="match status" value="1"/>
</dbReference>
<evidence type="ECO:0000256" key="1">
    <source>
        <dbReference type="ARBA" id="ARBA00022737"/>
    </source>
</evidence>
<dbReference type="PROSITE" id="PS50030">
    <property type="entry name" value="UBA"/>
    <property type="match status" value="1"/>
</dbReference>
<feature type="region of interest" description="Disordered" evidence="5">
    <location>
        <begin position="2374"/>
        <end position="2417"/>
    </location>
</feature>
<dbReference type="InterPro" id="IPR058923">
    <property type="entry name" value="RCC1-like_dom"/>
</dbReference>
<feature type="active site" description="Glycyl thioester intermediate" evidence="3">
    <location>
        <position position="3741"/>
    </location>
</feature>
<dbReference type="InterPro" id="IPR041969">
    <property type="entry name" value="VP13D_UBA"/>
</dbReference>
<dbReference type="InterPro" id="IPR003877">
    <property type="entry name" value="SPRY_dom"/>
</dbReference>
<evidence type="ECO:0000259" key="6">
    <source>
        <dbReference type="PROSITE" id="PS50030"/>
    </source>
</evidence>
<dbReference type="PROSITE" id="PS00626">
    <property type="entry name" value="RCC1_2"/>
    <property type="match status" value="3"/>
</dbReference>
<feature type="domain" description="B30.2/SPRY" evidence="7">
    <location>
        <begin position="2889"/>
        <end position="3069"/>
    </location>
</feature>
<gene>
    <name evidence="10" type="primary">Aste57867_1</name>
    <name evidence="9" type="ORF">As57867_000001</name>
    <name evidence="10" type="ORF">ASTE57867_1</name>
</gene>
<proteinExistence type="predicted"/>
<feature type="repeat" description="RCC1" evidence="4">
    <location>
        <begin position="741"/>
        <end position="792"/>
    </location>
</feature>
<feature type="domain" description="HECT" evidence="8">
    <location>
        <begin position="3404"/>
        <end position="3777"/>
    </location>
</feature>
<organism evidence="10 11">
    <name type="scientific">Aphanomyces stellatus</name>
    <dbReference type="NCBI Taxonomy" id="120398"/>
    <lineage>
        <taxon>Eukaryota</taxon>
        <taxon>Sar</taxon>
        <taxon>Stramenopiles</taxon>
        <taxon>Oomycota</taxon>
        <taxon>Saprolegniomycetes</taxon>
        <taxon>Saprolegniales</taxon>
        <taxon>Verrucalvaceae</taxon>
        <taxon>Aphanomyces</taxon>
    </lineage>
</organism>